<dbReference type="InterPro" id="IPR024855">
    <property type="entry name" value="UNC79"/>
</dbReference>
<dbReference type="PANTHER" id="PTHR21696:SF2">
    <property type="entry name" value="PROTEIN UNC-79 HOMOLOG"/>
    <property type="match status" value="1"/>
</dbReference>
<evidence type="ECO:0000256" key="1">
    <source>
        <dbReference type="SAM" id="MobiDB-lite"/>
    </source>
</evidence>
<name>A0A9N8KXR8_CHRIL</name>
<dbReference type="AlphaFoldDB" id="A0A9N8KXR8"/>
<organism evidence="2 3">
    <name type="scientific">Chrysodeixis includens</name>
    <name type="common">Soybean looper</name>
    <name type="synonym">Pseudoplusia includens</name>
    <dbReference type="NCBI Taxonomy" id="689277"/>
    <lineage>
        <taxon>Eukaryota</taxon>
        <taxon>Metazoa</taxon>
        <taxon>Ecdysozoa</taxon>
        <taxon>Arthropoda</taxon>
        <taxon>Hexapoda</taxon>
        <taxon>Insecta</taxon>
        <taxon>Pterygota</taxon>
        <taxon>Neoptera</taxon>
        <taxon>Endopterygota</taxon>
        <taxon>Lepidoptera</taxon>
        <taxon>Glossata</taxon>
        <taxon>Ditrysia</taxon>
        <taxon>Noctuoidea</taxon>
        <taxon>Noctuidae</taxon>
        <taxon>Plusiinae</taxon>
        <taxon>Chrysodeixis</taxon>
    </lineage>
</organism>
<dbReference type="EMBL" id="LR824025">
    <property type="protein sequence ID" value="CAD0204658.1"/>
    <property type="molecule type" value="Genomic_DNA"/>
</dbReference>
<feature type="region of interest" description="Disordered" evidence="1">
    <location>
        <begin position="98"/>
        <end position="120"/>
    </location>
</feature>
<reference evidence="2" key="1">
    <citation type="submission" date="2021-12" db="EMBL/GenBank/DDBJ databases">
        <authorList>
            <person name="King R."/>
        </authorList>
    </citation>
    <scope>NUCLEOTIDE SEQUENCE</scope>
</reference>
<sequence>MSGQSVEIWPDQIHQQASPRAKILGKQKRIIVGSSTSPDTAPSSNGDNQFGQWPHARSPPQHHIKSPAKNVGYAYASPESPLSKMEVAWAAPPPVLAQHSHQPFHIPPPERLLPIGPKPNKEQYPVFNALVDRVREALSLPPDDSTDKTDSSRSDGDATPTPTPTSRPHELNKKSSTETRSPRRLARQVAQAGSPPHAVECGGCSGAWWERESRAGRRAAHAQPAPRGPDPQLCYRCAECGTAAEQYSDEELGLCIIVLATFVHREPAAAAGMLPALLHNVSRVVQLGNYSWQAETNTRLPGSAVFVAHQFLRCVLHQLAPNNVFLQIFLQRTPGQCLLKYPTIHTGFPSS</sequence>
<keyword evidence="3" id="KW-1185">Reference proteome</keyword>
<feature type="compositionally biased region" description="Polar residues" evidence="1">
    <location>
        <begin position="33"/>
        <end position="51"/>
    </location>
</feature>
<proteinExistence type="predicted"/>
<protein>
    <submittedName>
        <fullName evidence="2">Uncharacterized protein</fullName>
    </submittedName>
</protein>
<evidence type="ECO:0000313" key="3">
    <source>
        <dbReference type="Proteomes" id="UP001154114"/>
    </source>
</evidence>
<dbReference type="PANTHER" id="PTHR21696">
    <property type="entry name" value="PROTEIN UNC-79 HOMOLOG"/>
    <property type="match status" value="1"/>
</dbReference>
<gene>
    <name evidence="2" type="ORF">CINC_LOCUS6965</name>
</gene>
<feature type="compositionally biased region" description="Basic and acidic residues" evidence="1">
    <location>
        <begin position="145"/>
        <end position="156"/>
    </location>
</feature>
<dbReference type="Proteomes" id="UP001154114">
    <property type="component" value="Chromosome 22"/>
</dbReference>
<feature type="compositionally biased region" description="Basic and acidic residues" evidence="1">
    <location>
        <begin position="167"/>
        <end position="181"/>
    </location>
</feature>
<dbReference type="OrthoDB" id="6270916at2759"/>
<feature type="region of interest" description="Disordered" evidence="1">
    <location>
        <begin position="139"/>
        <end position="200"/>
    </location>
</feature>
<accession>A0A9N8KXR8</accession>
<feature type="region of interest" description="Disordered" evidence="1">
    <location>
        <begin position="1"/>
        <end position="71"/>
    </location>
</feature>
<evidence type="ECO:0000313" key="2">
    <source>
        <dbReference type="EMBL" id="CAD0204658.1"/>
    </source>
</evidence>